<evidence type="ECO:0008006" key="3">
    <source>
        <dbReference type="Google" id="ProtNLM"/>
    </source>
</evidence>
<dbReference type="AlphaFoldDB" id="A0A7G9YQD1"/>
<reference evidence="2" key="1">
    <citation type="submission" date="2020-06" db="EMBL/GenBank/DDBJ databases">
        <title>Unique genomic features of the anaerobic methanotrophic archaea.</title>
        <authorList>
            <person name="Chadwick G.L."/>
            <person name="Skennerton C.T."/>
            <person name="Laso-Perez R."/>
            <person name="Leu A.O."/>
            <person name="Speth D.R."/>
            <person name="Yu H."/>
            <person name="Morgan-Lang C."/>
            <person name="Hatzenpichler R."/>
            <person name="Goudeau D."/>
            <person name="Malmstrom R."/>
            <person name="Brazelton W.J."/>
            <person name="Woyke T."/>
            <person name="Hallam S.J."/>
            <person name="Tyson G.W."/>
            <person name="Wegener G."/>
            <person name="Boetius A."/>
            <person name="Orphan V."/>
        </authorList>
    </citation>
    <scope>NUCLEOTIDE SEQUENCE</scope>
</reference>
<protein>
    <recommendedName>
        <fullName evidence="3">RNA-binding protein</fullName>
    </recommendedName>
</protein>
<dbReference type="InterPro" id="IPR019300">
    <property type="entry name" value="CooT"/>
</dbReference>
<proteinExistence type="predicted"/>
<dbReference type="Pfam" id="PF10133">
    <property type="entry name" value="CooT"/>
    <property type="match status" value="1"/>
</dbReference>
<sequence length="58" mass="6409">MCELKVTKPDGTVLAEDVVHIRVNGDVLELRGILGDTTTVHGRIIEIDITRERAIVEV</sequence>
<organism evidence="2">
    <name type="scientific">Candidatus Methanogaster sp. ANME-2c ERB4</name>
    <dbReference type="NCBI Taxonomy" id="2759911"/>
    <lineage>
        <taxon>Archaea</taxon>
        <taxon>Methanobacteriati</taxon>
        <taxon>Methanobacteriota</taxon>
        <taxon>Stenosarchaea group</taxon>
        <taxon>Methanomicrobia</taxon>
        <taxon>Methanosarcinales</taxon>
        <taxon>ANME-2 cluster</taxon>
        <taxon>Candidatus Methanogasteraceae</taxon>
        <taxon>Candidatus Methanogaster</taxon>
    </lineage>
</organism>
<evidence type="ECO:0000313" key="1">
    <source>
        <dbReference type="EMBL" id="QNO50159.1"/>
    </source>
</evidence>
<evidence type="ECO:0000313" key="2">
    <source>
        <dbReference type="EMBL" id="QNO50215.1"/>
    </source>
</evidence>
<dbReference type="EMBL" id="MT631409">
    <property type="protein sequence ID" value="QNO50215.1"/>
    <property type="molecule type" value="Genomic_DNA"/>
</dbReference>
<dbReference type="EMBL" id="MT631406">
    <property type="protein sequence ID" value="QNO50159.1"/>
    <property type="molecule type" value="Genomic_DNA"/>
</dbReference>
<gene>
    <name evidence="2" type="ORF">LIFGHNMI_00012</name>
    <name evidence="1" type="ORF">MOOMDFED_00028</name>
</gene>
<name>A0A7G9YQD1_9EURY</name>
<accession>A0A7G9YQD1</accession>